<evidence type="ECO:0000313" key="3">
    <source>
        <dbReference type="Proteomes" id="UP001642501"/>
    </source>
</evidence>
<feature type="compositionally biased region" description="Pro residues" evidence="1">
    <location>
        <begin position="21"/>
        <end position="34"/>
    </location>
</feature>
<organism evidence="2 3">
    <name type="scientific">Sporothrix epigloea</name>
    <dbReference type="NCBI Taxonomy" id="1892477"/>
    <lineage>
        <taxon>Eukaryota</taxon>
        <taxon>Fungi</taxon>
        <taxon>Dikarya</taxon>
        <taxon>Ascomycota</taxon>
        <taxon>Pezizomycotina</taxon>
        <taxon>Sordariomycetes</taxon>
        <taxon>Sordariomycetidae</taxon>
        <taxon>Ophiostomatales</taxon>
        <taxon>Ophiostomataceae</taxon>
        <taxon>Sporothrix</taxon>
    </lineage>
</organism>
<dbReference type="EMBL" id="CAWUOM010000102">
    <property type="protein sequence ID" value="CAK7272188.1"/>
    <property type="molecule type" value="Genomic_DNA"/>
</dbReference>
<feature type="compositionally biased region" description="Low complexity" evidence="1">
    <location>
        <begin position="188"/>
        <end position="201"/>
    </location>
</feature>
<name>A0ABP0DX18_9PEZI</name>
<feature type="compositionally biased region" description="Polar residues" evidence="1">
    <location>
        <begin position="239"/>
        <end position="248"/>
    </location>
</feature>
<evidence type="ECO:0000313" key="2">
    <source>
        <dbReference type="EMBL" id="CAK7272188.1"/>
    </source>
</evidence>
<feature type="region of interest" description="Disordered" evidence="1">
    <location>
        <begin position="1"/>
        <end position="248"/>
    </location>
</feature>
<feature type="compositionally biased region" description="Low complexity" evidence="1">
    <location>
        <begin position="146"/>
        <end position="170"/>
    </location>
</feature>
<keyword evidence="3" id="KW-1185">Reference proteome</keyword>
<feature type="compositionally biased region" description="Gly residues" evidence="1">
    <location>
        <begin position="71"/>
        <end position="82"/>
    </location>
</feature>
<feature type="compositionally biased region" description="Pro residues" evidence="1">
    <location>
        <begin position="178"/>
        <end position="187"/>
    </location>
</feature>
<comment type="caution">
    <text evidence="2">The sequence shown here is derived from an EMBL/GenBank/DDBJ whole genome shotgun (WGS) entry which is preliminary data.</text>
</comment>
<gene>
    <name evidence="2" type="ORF">SEPCBS57363_005005</name>
</gene>
<sequence length="341" mass="35634">MSASHGRGGQFGSSSSIRSPPTGPLSLRPPPGGPKQPRTMAPSPRPPTPRGGRGRGDMSPKSTAAPPTGPRGFGPGRLGGPGVERSASMGGPGPGGPNGPFTPRQGRGNGAWPLSGGPRRRMSSASASPNIGGPAGGRGDGGSGIPTGPRSTPGGPPNSSANGSNGPNGRSRGGSPSGPRPFNPPTGPASQQQGNQQQQVQSPGMNGDRGNYHRDPRDREWDRDRDRDRDRPGRGGLAMSSSTPTVAQQAMANMPVIIPGGKLDPLLHTGILPDLLPHYQRLREEEERIRAEVDVKQDRLRKQLRSWDRMEREARSFKLKSDLSEKSLKTIAGEDLTGAAF</sequence>
<reference evidence="2 3" key="1">
    <citation type="submission" date="2024-01" db="EMBL/GenBank/DDBJ databases">
        <authorList>
            <person name="Allen C."/>
            <person name="Tagirdzhanova G."/>
        </authorList>
    </citation>
    <scope>NUCLEOTIDE SEQUENCE [LARGE SCALE GENOMIC DNA]</scope>
    <source>
        <strain evidence="2 3">CBS 573.63</strain>
    </source>
</reference>
<feature type="compositionally biased region" description="Basic and acidic residues" evidence="1">
    <location>
        <begin position="210"/>
        <end position="233"/>
    </location>
</feature>
<proteinExistence type="predicted"/>
<evidence type="ECO:0000256" key="1">
    <source>
        <dbReference type="SAM" id="MobiDB-lite"/>
    </source>
</evidence>
<protein>
    <submittedName>
        <fullName evidence="2">Uncharacterized protein</fullName>
    </submittedName>
</protein>
<accession>A0ABP0DX18</accession>
<dbReference type="Proteomes" id="UP001642501">
    <property type="component" value="Unassembled WGS sequence"/>
</dbReference>
<feature type="compositionally biased region" description="Gly residues" evidence="1">
    <location>
        <begin position="133"/>
        <end position="145"/>
    </location>
</feature>
<feature type="compositionally biased region" description="Gly residues" evidence="1">
    <location>
        <begin position="1"/>
        <end position="11"/>
    </location>
</feature>